<name>A0ABP1PUF9_9HEXA</name>
<gene>
    <name evidence="1" type="ORF">ODALV1_LOCUS3971</name>
</gene>
<sequence>MLSINSIESILIIVETPSKSRKPFEDPSIRVLTPVDLMDPYYSATPPNTPASVDSIAEPVVEIFKGASSLTQQQLPTVHNLVPASAPVFNSYRSMLQGWKNSVPKLYKYPASEIEVVVYRKNGEIEKIISGEGPDPEKKSSLKEDKTVESEEECYKNVSHLLKNISKPIVMTPEDALGASVSLLPEDCNYDENIMPSGSPASLPDFPLQFDQRMISPSAKKVISIIPVSSVRTQNSEGSKPITVLSGKRQKFSKVSAFKKPNTNQSGSNENYCKENCHFMFGYGLAPLVKKGSDSFVDNVINVENLLTDNVVRKASEIGQAEIGQLSYATGRVQNRFAQTDIQSSFSINISGRMNPCVPVERENENVQSVVMIPVTKSMDVQTEPEPQKLLMEVGCQNVPNVSYQEIQTDPEPQKTVLEFGCQKVPITSYQEIQTEPEPKKSVMEFGCQKSPSVSYQMNQTEPEPPKLVQDFGGQIGTFVSHQDSQTETEALKNAQCQTLYSQRSGETQTFVEVSNIGCQIASTIMSQSNQTELHILNPVVHEEVQTVVEVSQIESEGKCTTEAGIQCAPSVVSKEIQLSGSCCYFTEKRIRQMYENEMKTMVEMARQKLNKDASSSKGEDSVENNVVPENITGEVVDRLLDRFNHNSMVAEQSREELRVQVEGLTQRLARFNSLDTTQTTDYFEDDFVENNVP</sequence>
<keyword evidence="2" id="KW-1185">Reference proteome</keyword>
<protein>
    <submittedName>
        <fullName evidence="1">Uncharacterized protein</fullName>
    </submittedName>
</protein>
<evidence type="ECO:0000313" key="2">
    <source>
        <dbReference type="Proteomes" id="UP001642540"/>
    </source>
</evidence>
<reference evidence="1 2" key="1">
    <citation type="submission" date="2024-08" db="EMBL/GenBank/DDBJ databases">
        <authorList>
            <person name="Cucini C."/>
            <person name="Frati F."/>
        </authorList>
    </citation>
    <scope>NUCLEOTIDE SEQUENCE [LARGE SCALE GENOMIC DNA]</scope>
</reference>
<evidence type="ECO:0000313" key="1">
    <source>
        <dbReference type="EMBL" id="CAL8077972.1"/>
    </source>
</evidence>
<organism evidence="1 2">
    <name type="scientific">Orchesella dallaii</name>
    <dbReference type="NCBI Taxonomy" id="48710"/>
    <lineage>
        <taxon>Eukaryota</taxon>
        <taxon>Metazoa</taxon>
        <taxon>Ecdysozoa</taxon>
        <taxon>Arthropoda</taxon>
        <taxon>Hexapoda</taxon>
        <taxon>Collembola</taxon>
        <taxon>Entomobryomorpha</taxon>
        <taxon>Entomobryoidea</taxon>
        <taxon>Orchesellidae</taxon>
        <taxon>Orchesellinae</taxon>
        <taxon>Orchesella</taxon>
    </lineage>
</organism>
<accession>A0ABP1PUF9</accession>
<comment type="caution">
    <text evidence="1">The sequence shown here is derived from an EMBL/GenBank/DDBJ whole genome shotgun (WGS) entry which is preliminary data.</text>
</comment>
<proteinExistence type="predicted"/>
<dbReference type="EMBL" id="CAXLJM020000013">
    <property type="protein sequence ID" value="CAL8077972.1"/>
    <property type="molecule type" value="Genomic_DNA"/>
</dbReference>
<dbReference type="Proteomes" id="UP001642540">
    <property type="component" value="Unassembled WGS sequence"/>
</dbReference>